<dbReference type="AlphaFoldDB" id="A0A8T0SNC3"/>
<feature type="compositionally biased region" description="Low complexity" evidence="1">
    <location>
        <begin position="78"/>
        <end position="87"/>
    </location>
</feature>
<feature type="compositionally biased region" description="Basic residues" evidence="1">
    <location>
        <begin position="30"/>
        <end position="46"/>
    </location>
</feature>
<name>A0A8T0SNC3_PANVG</name>
<dbReference type="EMBL" id="CM029045">
    <property type="protein sequence ID" value="KAG2598645.1"/>
    <property type="molecule type" value="Genomic_DNA"/>
</dbReference>
<comment type="caution">
    <text evidence="2">The sequence shown here is derived from an EMBL/GenBank/DDBJ whole genome shotgun (WGS) entry which is preliminary data.</text>
</comment>
<reference evidence="2" key="1">
    <citation type="submission" date="2020-05" db="EMBL/GenBank/DDBJ databases">
        <title>WGS assembly of Panicum virgatum.</title>
        <authorList>
            <person name="Lovell J.T."/>
            <person name="Jenkins J."/>
            <person name="Shu S."/>
            <person name="Juenger T.E."/>
            <person name="Schmutz J."/>
        </authorList>
    </citation>
    <scope>NUCLEOTIDE SEQUENCE</scope>
    <source>
        <strain evidence="2">AP13</strain>
    </source>
</reference>
<evidence type="ECO:0000313" key="2">
    <source>
        <dbReference type="EMBL" id="KAG2598645.1"/>
    </source>
</evidence>
<organism evidence="2 3">
    <name type="scientific">Panicum virgatum</name>
    <name type="common">Blackwell switchgrass</name>
    <dbReference type="NCBI Taxonomy" id="38727"/>
    <lineage>
        <taxon>Eukaryota</taxon>
        <taxon>Viridiplantae</taxon>
        <taxon>Streptophyta</taxon>
        <taxon>Embryophyta</taxon>
        <taxon>Tracheophyta</taxon>
        <taxon>Spermatophyta</taxon>
        <taxon>Magnoliopsida</taxon>
        <taxon>Liliopsida</taxon>
        <taxon>Poales</taxon>
        <taxon>Poaceae</taxon>
        <taxon>PACMAD clade</taxon>
        <taxon>Panicoideae</taxon>
        <taxon>Panicodae</taxon>
        <taxon>Paniceae</taxon>
        <taxon>Panicinae</taxon>
        <taxon>Panicum</taxon>
        <taxon>Panicum sect. Hiantes</taxon>
    </lineage>
</organism>
<feature type="region of interest" description="Disordered" evidence="1">
    <location>
        <begin position="27"/>
        <end position="87"/>
    </location>
</feature>
<accession>A0A8T0SNC3</accession>
<keyword evidence="3" id="KW-1185">Reference proteome</keyword>
<proteinExistence type="predicted"/>
<dbReference type="Proteomes" id="UP000823388">
    <property type="component" value="Chromosome 5K"/>
</dbReference>
<evidence type="ECO:0000256" key="1">
    <source>
        <dbReference type="SAM" id="MobiDB-lite"/>
    </source>
</evidence>
<gene>
    <name evidence="2" type="ORF">PVAP13_5KG404814</name>
</gene>
<evidence type="ECO:0000313" key="3">
    <source>
        <dbReference type="Proteomes" id="UP000823388"/>
    </source>
</evidence>
<sequence>MLPPQTLPRRVGLTPLHLKSGHLVCSCRARSARRSPRRRRRRRHAPVQKGCSKKGPPPPPALPRSRDSRCAPFPSSPPRHSSLSPALSPGRWSLRHQFLVGSLASAAAHALASSPLLAEEQPVSPAFLWMIHSI</sequence>
<protein>
    <submittedName>
        <fullName evidence="2">Uncharacterized protein</fullName>
    </submittedName>
</protein>